<dbReference type="InterPro" id="IPR001041">
    <property type="entry name" value="2Fe-2S_ferredoxin-type"/>
</dbReference>
<evidence type="ECO:0000259" key="1">
    <source>
        <dbReference type="PROSITE" id="PS51085"/>
    </source>
</evidence>
<dbReference type="InterPro" id="IPR036010">
    <property type="entry name" value="2Fe-2S_ferredoxin-like_sf"/>
</dbReference>
<accession>A0ABY4CCJ5</accession>
<dbReference type="RefSeq" id="WP_243540482.1">
    <property type="nucleotide sequence ID" value="NZ_CP093442.1"/>
</dbReference>
<dbReference type="CDD" id="cd00207">
    <property type="entry name" value="fer2"/>
    <property type="match status" value="1"/>
</dbReference>
<feature type="domain" description="2Fe-2S ferredoxin-type" evidence="1">
    <location>
        <begin position="1"/>
        <end position="95"/>
    </location>
</feature>
<evidence type="ECO:0000313" key="2">
    <source>
        <dbReference type="EMBL" id="UOF02693.1"/>
    </source>
</evidence>
<evidence type="ECO:0000313" key="3">
    <source>
        <dbReference type="Proteomes" id="UP000830116"/>
    </source>
</evidence>
<dbReference type="Proteomes" id="UP000830116">
    <property type="component" value="Chromosome"/>
</dbReference>
<sequence length="135" mass="15179">MKIKFLPQNIEVEGSPDKSLLQIATENHLEIRSICKGVPSCAECRVRIAAGEANILPPNKAELNLIGTSHFIDSRRLSCQVRCFGDVTVDLTEQVEKAENQTKKIRGFRTNKQIESKAVNDTMLLNEKIEDKDKK</sequence>
<reference evidence="2" key="1">
    <citation type="submission" date="2022-03" db="EMBL/GenBank/DDBJ databases">
        <title>Genome Identification and Characterization of new species Bdellovibrio reynosense LBG001 sp. nov. from a Mexico soil sample.</title>
        <authorList>
            <person name="Camilli A."/>
            <person name="Ajao Y."/>
            <person name="Guo X."/>
        </authorList>
    </citation>
    <scope>NUCLEOTIDE SEQUENCE</scope>
    <source>
        <strain evidence="2">LBG001</strain>
    </source>
</reference>
<dbReference type="EMBL" id="CP093442">
    <property type="protein sequence ID" value="UOF02693.1"/>
    <property type="molecule type" value="Genomic_DNA"/>
</dbReference>
<dbReference type="PROSITE" id="PS51085">
    <property type="entry name" value="2FE2S_FER_2"/>
    <property type="match status" value="1"/>
</dbReference>
<dbReference type="Gene3D" id="3.10.20.30">
    <property type="match status" value="1"/>
</dbReference>
<name>A0ABY4CCJ5_9BACT</name>
<keyword evidence="3" id="KW-1185">Reference proteome</keyword>
<proteinExistence type="predicted"/>
<dbReference type="Pfam" id="PF00111">
    <property type="entry name" value="Fer2"/>
    <property type="match status" value="1"/>
</dbReference>
<dbReference type="InterPro" id="IPR012675">
    <property type="entry name" value="Beta-grasp_dom_sf"/>
</dbReference>
<gene>
    <name evidence="2" type="ORF">MNR06_06990</name>
</gene>
<dbReference type="SUPFAM" id="SSF54292">
    <property type="entry name" value="2Fe-2S ferredoxin-like"/>
    <property type="match status" value="1"/>
</dbReference>
<organism evidence="2 3">
    <name type="scientific">Bdellovibrio reynosensis</name>
    <dbReference type="NCBI Taxonomy" id="2835041"/>
    <lineage>
        <taxon>Bacteria</taxon>
        <taxon>Pseudomonadati</taxon>
        <taxon>Bdellovibrionota</taxon>
        <taxon>Bdellovibrionia</taxon>
        <taxon>Bdellovibrionales</taxon>
        <taxon>Pseudobdellovibrionaceae</taxon>
        <taxon>Bdellovibrio</taxon>
    </lineage>
</organism>
<protein>
    <submittedName>
        <fullName evidence="2">2Fe-2S iron-sulfur cluster binding domain-containing protein</fullName>
    </submittedName>
</protein>